<dbReference type="GO" id="GO:0004553">
    <property type="term" value="F:hydrolase activity, hydrolyzing O-glycosyl compounds"/>
    <property type="evidence" value="ECO:0007669"/>
    <property type="project" value="InterPro"/>
</dbReference>
<dbReference type="PANTHER" id="PTHR42715">
    <property type="entry name" value="BETA-GLUCOSIDASE"/>
    <property type="match status" value="1"/>
</dbReference>
<dbReference type="InterPro" id="IPR013783">
    <property type="entry name" value="Ig-like_fold"/>
</dbReference>
<dbReference type="InterPro" id="IPR050288">
    <property type="entry name" value="Cellulose_deg_GH3"/>
</dbReference>
<organism evidence="6 7">
    <name type="scientific">Clostridium manihotivorum</name>
    <dbReference type="NCBI Taxonomy" id="2320868"/>
    <lineage>
        <taxon>Bacteria</taxon>
        <taxon>Bacillati</taxon>
        <taxon>Bacillota</taxon>
        <taxon>Clostridia</taxon>
        <taxon>Eubacteriales</taxon>
        <taxon>Clostridiaceae</taxon>
        <taxon>Clostridium</taxon>
    </lineage>
</organism>
<dbReference type="InterPro" id="IPR019800">
    <property type="entry name" value="Glyco_hydro_3_AS"/>
</dbReference>
<proteinExistence type="inferred from homology"/>
<keyword evidence="4" id="KW-0326">Glycosidase</keyword>
<dbReference type="SMART" id="SM01217">
    <property type="entry name" value="Fn3_like"/>
    <property type="match status" value="1"/>
</dbReference>
<dbReference type="InterPro" id="IPR002772">
    <property type="entry name" value="Glyco_hydro_3_C"/>
</dbReference>
<evidence type="ECO:0000256" key="2">
    <source>
        <dbReference type="ARBA" id="ARBA00022801"/>
    </source>
</evidence>
<dbReference type="Proteomes" id="UP000286268">
    <property type="component" value="Chromosome"/>
</dbReference>
<reference evidence="6 7" key="1">
    <citation type="submission" date="2018-01" db="EMBL/GenBank/DDBJ databases">
        <title>Genome Sequencing and Assembly of Anaerobacter polyendosporus strain CT4.</title>
        <authorList>
            <person name="Tachaapaikoon C."/>
            <person name="Sutheeworapong S."/>
            <person name="Jenjaroenpun P."/>
            <person name="Wongsurawat T."/>
            <person name="Nookeaw I."/>
            <person name="Cheawchanlertfa P."/>
            <person name="Kosugi A."/>
            <person name="Cheevadhanarak S."/>
            <person name="Ratanakhanokchai K."/>
        </authorList>
    </citation>
    <scope>NUCLEOTIDE SEQUENCE [LARGE SCALE GENOMIC DNA]</scope>
    <source>
        <strain evidence="6 7">CT4</strain>
    </source>
</reference>
<sequence>MKEYKLDWEKYVEIARTAVAEGCVLLKNDNKALPILKGENVAVFGRIQFDYYKSGTGSGGLVNVNYVHGILDGLKACKDIRINEELVNIYKAWCKENPIDKGSGWAGEPWSQVEMPLSDSIVSAAADKSDIAIIVIGRTAGEDKDNKSEPGSYYLSDLEKDMISKVCASFKRVAVVLNVGNIIDMKWVEEYNPSSVLYAWHGGMEGGMGVADVLTGAVSPSGKLSDTIAYNLSDYPSDSNFGGDVINIYKEDIYVGYRYFETFAKEKVQYPFGFGLSYTSFSMETEFYEAEEKVNLKVTVTNIGEVSGKEVVQVYVNPPQGLLGKAIKNLVGFKKSKILKPGESEVLEISVEKSIMASYDDSGVTGHKSCYVLEAGYYELFAGSDVRSATLVGGFNLDEIIEVSKLSEAMAPVNEFDRIKPQRNEKGTFTITMDKVPTRTIDVESRRKASVPSCKEYTGDRGYKLKDVNTGTVSIDEFLAQLSDEELSYMIKAEGMCSPKVTPGTAAAFGGITERLLEFGIPTGCCTDGPSGMRLDSGTNAFSLPNGTLLACTFNTELNEALFELEGLEMRNNRVDTLLGPGINIHRHPLNGRNFEYFSEDPFLTGEMAVAQLKGMHRVGVTGTIKHFCANNQEFKRTEIDCIVSERALREIYLKGYEMAVKNSGAYSIMTTYGGVNGVWTAGNYDQNTEILRNEWKYDGFVMTDWWAMANDEGEKPSRENLAAMVRSQNDVYMVTQDAVTYGDNLLASLKEGTLTRGELVRSASNICSFLMRTPAMERMMGVEREVEIINKPEDQCMTSDFDMEYKKIDEITTISLEGINTDRGSSYLMGITLAKMGNYRISLTASSTASEIAQIPVTLSRSGSDIGTYSFNGTGGEKVTLSRETYMFGVNHYMKLYFGQSGLKLHSITFEFLG</sequence>
<dbReference type="GO" id="GO:0005975">
    <property type="term" value="P:carbohydrate metabolic process"/>
    <property type="evidence" value="ECO:0007669"/>
    <property type="project" value="InterPro"/>
</dbReference>
<dbReference type="InterPro" id="IPR017853">
    <property type="entry name" value="GH"/>
</dbReference>
<dbReference type="InterPro" id="IPR001764">
    <property type="entry name" value="Glyco_hydro_3_N"/>
</dbReference>
<evidence type="ECO:0000259" key="5">
    <source>
        <dbReference type="SMART" id="SM01217"/>
    </source>
</evidence>
<dbReference type="OrthoDB" id="9805821at2"/>
<evidence type="ECO:0000313" key="6">
    <source>
        <dbReference type="EMBL" id="QAA31783.1"/>
    </source>
</evidence>
<evidence type="ECO:0000256" key="1">
    <source>
        <dbReference type="ARBA" id="ARBA00005336"/>
    </source>
</evidence>
<dbReference type="InterPro" id="IPR026891">
    <property type="entry name" value="Fn3-like"/>
</dbReference>
<comment type="similarity">
    <text evidence="1 4">Belongs to the glycosyl hydrolase 3 family.</text>
</comment>
<dbReference type="AlphaFoldDB" id="A0A3R5U510"/>
<dbReference type="Gene3D" id="2.60.40.10">
    <property type="entry name" value="Immunoglobulins"/>
    <property type="match status" value="1"/>
</dbReference>
<gene>
    <name evidence="6" type="ORF">C1I91_09060</name>
</gene>
<keyword evidence="7" id="KW-1185">Reference proteome</keyword>
<name>A0A3R5U510_9CLOT</name>
<dbReference type="Pfam" id="PF00933">
    <property type="entry name" value="Glyco_hydro_3"/>
    <property type="match status" value="1"/>
</dbReference>
<protein>
    <submittedName>
        <fullName evidence="6">Beta-glucosidase</fullName>
    </submittedName>
</protein>
<dbReference type="PROSITE" id="PS00775">
    <property type="entry name" value="GLYCOSYL_HYDROL_F3"/>
    <property type="match status" value="1"/>
</dbReference>
<evidence type="ECO:0000256" key="3">
    <source>
        <dbReference type="ARBA" id="ARBA00023277"/>
    </source>
</evidence>
<dbReference type="PANTHER" id="PTHR42715:SF10">
    <property type="entry name" value="BETA-GLUCOSIDASE"/>
    <property type="match status" value="1"/>
</dbReference>
<dbReference type="Gene3D" id="3.20.20.300">
    <property type="entry name" value="Glycoside hydrolase, family 3, N-terminal domain"/>
    <property type="match status" value="1"/>
</dbReference>
<dbReference type="RefSeq" id="WP_128212579.1">
    <property type="nucleotide sequence ID" value="NZ_CP025746.1"/>
</dbReference>
<keyword evidence="2 4" id="KW-0378">Hydrolase</keyword>
<evidence type="ECO:0000313" key="7">
    <source>
        <dbReference type="Proteomes" id="UP000286268"/>
    </source>
</evidence>
<keyword evidence="3" id="KW-0119">Carbohydrate metabolism</keyword>
<feature type="domain" description="Fibronectin type III-like" evidence="5">
    <location>
        <begin position="310"/>
        <end position="386"/>
    </location>
</feature>
<accession>A0A3R5U510</accession>
<dbReference type="Pfam" id="PF14310">
    <property type="entry name" value="Fn3-like"/>
    <property type="match status" value="1"/>
</dbReference>
<dbReference type="EMBL" id="CP025746">
    <property type="protein sequence ID" value="QAA31783.1"/>
    <property type="molecule type" value="Genomic_DNA"/>
</dbReference>
<dbReference type="InterPro" id="IPR036962">
    <property type="entry name" value="Glyco_hydro_3_N_sf"/>
</dbReference>
<dbReference type="KEGG" id="cmah:C1I91_09060"/>
<dbReference type="SUPFAM" id="SSF52279">
    <property type="entry name" value="Beta-D-glucan exohydrolase, C-terminal domain"/>
    <property type="match status" value="1"/>
</dbReference>
<dbReference type="PRINTS" id="PR00133">
    <property type="entry name" value="GLHYDRLASE3"/>
</dbReference>
<evidence type="ECO:0000256" key="4">
    <source>
        <dbReference type="RuleBase" id="RU361161"/>
    </source>
</evidence>
<dbReference type="SUPFAM" id="SSF51445">
    <property type="entry name" value="(Trans)glycosidases"/>
    <property type="match status" value="1"/>
</dbReference>
<dbReference type="Pfam" id="PF01915">
    <property type="entry name" value="Glyco_hydro_3_C"/>
    <property type="match status" value="1"/>
</dbReference>
<dbReference type="InterPro" id="IPR036881">
    <property type="entry name" value="Glyco_hydro_3_C_sf"/>
</dbReference>
<dbReference type="Gene3D" id="3.40.50.1700">
    <property type="entry name" value="Glycoside hydrolase family 3 C-terminal domain"/>
    <property type="match status" value="1"/>
</dbReference>